<keyword evidence="5" id="KW-0472">Membrane</keyword>
<dbReference type="RefSeq" id="WP_203965122.1">
    <property type="nucleotide sequence ID" value="NZ_AP023355.1"/>
</dbReference>
<gene>
    <name evidence="7" type="ORF">Athai_67160</name>
</gene>
<protein>
    <submittedName>
        <fullName evidence="7">Uncharacterized protein</fullName>
    </submittedName>
</protein>
<dbReference type="GO" id="GO:0005886">
    <property type="term" value="C:plasma membrane"/>
    <property type="evidence" value="ECO:0007669"/>
    <property type="project" value="UniProtKB-SubCell"/>
</dbReference>
<keyword evidence="4" id="KW-1133">Transmembrane helix</keyword>
<evidence type="ECO:0000256" key="6">
    <source>
        <dbReference type="SAM" id="MobiDB-lite"/>
    </source>
</evidence>
<feature type="compositionally biased region" description="Polar residues" evidence="6">
    <location>
        <begin position="136"/>
        <end position="146"/>
    </location>
</feature>
<dbReference type="PANTHER" id="PTHR23513">
    <property type="entry name" value="INTEGRAL MEMBRANE EFFLUX PROTEIN-RELATED"/>
    <property type="match status" value="1"/>
</dbReference>
<keyword evidence="3" id="KW-0812">Transmembrane</keyword>
<dbReference type="PANTHER" id="PTHR23513:SF6">
    <property type="entry name" value="MAJOR FACILITATOR SUPERFAMILY ASSOCIATED DOMAIN-CONTAINING PROTEIN"/>
    <property type="match status" value="1"/>
</dbReference>
<name>A0A7R7I0E9_9ACTN</name>
<evidence type="ECO:0000256" key="3">
    <source>
        <dbReference type="ARBA" id="ARBA00022692"/>
    </source>
</evidence>
<evidence type="ECO:0000256" key="4">
    <source>
        <dbReference type="ARBA" id="ARBA00022989"/>
    </source>
</evidence>
<evidence type="ECO:0000256" key="2">
    <source>
        <dbReference type="ARBA" id="ARBA00022475"/>
    </source>
</evidence>
<evidence type="ECO:0000313" key="7">
    <source>
        <dbReference type="EMBL" id="BCJ39213.1"/>
    </source>
</evidence>
<dbReference type="SUPFAM" id="SSF103473">
    <property type="entry name" value="MFS general substrate transporter"/>
    <property type="match status" value="1"/>
</dbReference>
<reference evidence="7 8" key="1">
    <citation type="submission" date="2020-08" db="EMBL/GenBank/DDBJ databases">
        <title>Whole genome shotgun sequence of Actinocatenispora thailandica NBRC 105041.</title>
        <authorList>
            <person name="Komaki H."/>
            <person name="Tamura T."/>
        </authorList>
    </citation>
    <scope>NUCLEOTIDE SEQUENCE [LARGE SCALE GENOMIC DNA]</scope>
    <source>
        <strain evidence="7 8">NBRC 105041</strain>
    </source>
</reference>
<keyword evidence="8" id="KW-1185">Reference proteome</keyword>
<dbReference type="Proteomes" id="UP000611640">
    <property type="component" value="Chromosome"/>
</dbReference>
<organism evidence="7 8">
    <name type="scientific">Actinocatenispora thailandica</name>
    <dbReference type="NCBI Taxonomy" id="227318"/>
    <lineage>
        <taxon>Bacteria</taxon>
        <taxon>Bacillati</taxon>
        <taxon>Actinomycetota</taxon>
        <taxon>Actinomycetes</taxon>
        <taxon>Micromonosporales</taxon>
        <taxon>Micromonosporaceae</taxon>
        <taxon>Actinocatenispora</taxon>
    </lineage>
</organism>
<dbReference type="EMBL" id="AP023355">
    <property type="protein sequence ID" value="BCJ39213.1"/>
    <property type="molecule type" value="Genomic_DNA"/>
</dbReference>
<sequence length="160" mass="16367">MVQLITVALIAGAAAVFFHSAFQVLLPGVVDETGLAEGNAKLLGSREVAQVSGPELGGLIAQAGGPVIGLLANAASFAVSLCCLTAMQRHHAIAGPATRPTRACSPVYASPGTTPSQPALQARRHQNARSMPPKSGFTSINPSNDPSRAKQFGRLLTTAT</sequence>
<feature type="region of interest" description="Disordered" evidence="6">
    <location>
        <begin position="108"/>
        <end position="160"/>
    </location>
</feature>
<comment type="subcellular location">
    <subcellularLocation>
        <location evidence="1">Cell membrane</location>
        <topology evidence="1">Multi-pass membrane protein</topology>
    </subcellularLocation>
</comment>
<dbReference type="KEGG" id="atl:Athai_67160"/>
<dbReference type="AlphaFoldDB" id="A0A7R7I0E9"/>
<proteinExistence type="predicted"/>
<keyword evidence="2" id="KW-1003">Cell membrane</keyword>
<evidence type="ECO:0000256" key="5">
    <source>
        <dbReference type="ARBA" id="ARBA00023136"/>
    </source>
</evidence>
<accession>A0A7R7I0E9</accession>
<evidence type="ECO:0000313" key="8">
    <source>
        <dbReference type="Proteomes" id="UP000611640"/>
    </source>
</evidence>
<dbReference type="InterPro" id="IPR036259">
    <property type="entry name" value="MFS_trans_sf"/>
</dbReference>
<evidence type="ECO:0000256" key="1">
    <source>
        <dbReference type="ARBA" id="ARBA00004651"/>
    </source>
</evidence>